<evidence type="ECO:0000313" key="13">
    <source>
        <dbReference type="EMBL" id="KPC59973.1"/>
    </source>
</evidence>
<evidence type="ECO:0000256" key="4">
    <source>
        <dbReference type="ARBA" id="ARBA00022679"/>
    </source>
</evidence>
<name>A0A0N0XTF3_9ACTN</name>
<proteinExistence type="predicted"/>
<dbReference type="EC" id="2.7.13.3" evidence="2"/>
<dbReference type="InterPro" id="IPR036890">
    <property type="entry name" value="HATPase_C_sf"/>
</dbReference>
<dbReference type="PANTHER" id="PTHR24421:SF10">
    <property type="entry name" value="NITRATE_NITRITE SENSOR PROTEIN NARQ"/>
    <property type="match status" value="1"/>
</dbReference>
<dbReference type="CDD" id="cd16917">
    <property type="entry name" value="HATPase_UhpB-NarQ-NarX-like"/>
    <property type="match status" value="1"/>
</dbReference>
<evidence type="ECO:0000259" key="10">
    <source>
        <dbReference type="Pfam" id="PF02518"/>
    </source>
</evidence>
<comment type="catalytic activity">
    <reaction evidence="1">
        <text>ATP + protein L-histidine = ADP + protein N-phospho-L-histidine.</text>
        <dbReference type="EC" id="2.7.13.3"/>
    </reaction>
</comment>
<evidence type="ECO:0000256" key="3">
    <source>
        <dbReference type="ARBA" id="ARBA00022553"/>
    </source>
</evidence>
<dbReference type="GO" id="GO:0046983">
    <property type="term" value="F:protein dimerization activity"/>
    <property type="evidence" value="ECO:0007669"/>
    <property type="project" value="InterPro"/>
</dbReference>
<keyword evidence="9" id="KW-0812">Transmembrane</keyword>
<dbReference type="GO" id="GO:0000155">
    <property type="term" value="F:phosphorelay sensor kinase activity"/>
    <property type="evidence" value="ECO:0007669"/>
    <property type="project" value="InterPro"/>
</dbReference>
<dbReference type="RefSeq" id="WP_053927048.1">
    <property type="nucleotide sequence ID" value="NZ_LGKG01000169.1"/>
</dbReference>
<feature type="domain" description="DUF7134" evidence="12">
    <location>
        <begin position="16"/>
        <end position="166"/>
    </location>
</feature>
<dbReference type="GO" id="GO:0005524">
    <property type="term" value="F:ATP binding"/>
    <property type="evidence" value="ECO:0007669"/>
    <property type="project" value="UniProtKB-KW"/>
</dbReference>
<evidence type="ECO:0000256" key="7">
    <source>
        <dbReference type="ARBA" id="ARBA00022840"/>
    </source>
</evidence>
<evidence type="ECO:0000256" key="5">
    <source>
        <dbReference type="ARBA" id="ARBA00022741"/>
    </source>
</evidence>
<evidence type="ECO:0000256" key="2">
    <source>
        <dbReference type="ARBA" id="ARBA00012438"/>
    </source>
</evidence>
<keyword evidence="9" id="KW-1133">Transmembrane helix</keyword>
<dbReference type="PATRIC" id="fig|66876.3.peg.7072"/>
<feature type="transmembrane region" description="Helical" evidence="9">
    <location>
        <begin position="70"/>
        <end position="89"/>
    </location>
</feature>
<dbReference type="PANTHER" id="PTHR24421">
    <property type="entry name" value="NITRATE/NITRITE SENSOR PROTEIN NARX-RELATED"/>
    <property type="match status" value="1"/>
</dbReference>
<dbReference type="InterPro" id="IPR050482">
    <property type="entry name" value="Sensor_HK_TwoCompSys"/>
</dbReference>
<dbReference type="AlphaFoldDB" id="A0A0N0XTF3"/>
<dbReference type="SUPFAM" id="SSF55874">
    <property type="entry name" value="ATPase domain of HSP90 chaperone/DNA topoisomerase II/histidine kinase"/>
    <property type="match status" value="1"/>
</dbReference>
<dbReference type="InterPro" id="IPR011712">
    <property type="entry name" value="Sig_transdc_His_kin_sub3_dim/P"/>
</dbReference>
<evidence type="ECO:0000256" key="8">
    <source>
        <dbReference type="ARBA" id="ARBA00023012"/>
    </source>
</evidence>
<accession>A0A0N0XTF3</accession>
<dbReference type="InterPro" id="IPR055558">
    <property type="entry name" value="DUF7134"/>
</dbReference>
<dbReference type="Pfam" id="PF07730">
    <property type="entry name" value="HisKA_3"/>
    <property type="match status" value="1"/>
</dbReference>
<keyword evidence="6" id="KW-0418">Kinase</keyword>
<protein>
    <recommendedName>
        <fullName evidence="2">histidine kinase</fullName>
        <ecNumber evidence="2">2.7.13.3</ecNumber>
    </recommendedName>
</protein>
<dbReference type="GO" id="GO:0016020">
    <property type="term" value="C:membrane"/>
    <property type="evidence" value="ECO:0007669"/>
    <property type="project" value="InterPro"/>
</dbReference>
<dbReference type="Pfam" id="PF23539">
    <property type="entry name" value="DUF7134"/>
    <property type="match status" value="1"/>
</dbReference>
<dbReference type="EMBL" id="LGKG01000169">
    <property type="protein sequence ID" value="KPC59973.1"/>
    <property type="molecule type" value="Genomic_DNA"/>
</dbReference>
<organism evidence="13 14">
    <name type="scientific">Streptomyces chattanoogensis</name>
    <dbReference type="NCBI Taxonomy" id="66876"/>
    <lineage>
        <taxon>Bacteria</taxon>
        <taxon>Bacillati</taxon>
        <taxon>Actinomycetota</taxon>
        <taxon>Actinomycetes</taxon>
        <taxon>Kitasatosporales</taxon>
        <taxon>Streptomycetaceae</taxon>
        <taxon>Streptomyces</taxon>
    </lineage>
</organism>
<evidence type="ECO:0000259" key="11">
    <source>
        <dbReference type="Pfam" id="PF07730"/>
    </source>
</evidence>
<dbReference type="Gene3D" id="1.20.5.1930">
    <property type="match status" value="1"/>
</dbReference>
<keyword evidence="8" id="KW-0902">Two-component regulatory system</keyword>
<gene>
    <name evidence="13" type="ORF">ADL29_32095</name>
</gene>
<feature type="domain" description="Histidine kinase/HSP90-like ATPase" evidence="10">
    <location>
        <begin position="306"/>
        <end position="410"/>
    </location>
</feature>
<comment type="caution">
    <text evidence="13">The sequence shown here is derived from an EMBL/GenBank/DDBJ whole genome shotgun (WGS) entry which is preliminary data.</text>
</comment>
<dbReference type="InterPro" id="IPR003594">
    <property type="entry name" value="HATPase_dom"/>
</dbReference>
<dbReference type="Gene3D" id="3.30.565.10">
    <property type="entry name" value="Histidine kinase-like ATPase, C-terminal domain"/>
    <property type="match status" value="1"/>
</dbReference>
<keyword evidence="14" id="KW-1185">Reference proteome</keyword>
<keyword evidence="5" id="KW-0547">Nucleotide-binding</keyword>
<feature type="domain" description="Signal transduction histidine kinase subgroup 3 dimerisation and phosphoacceptor" evidence="11">
    <location>
        <begin position="197"/>
        <end position="261"/>
    </location>
</feature>
<dbReference type="Pfam" id="PF02518">
    <property type="entry name" value="HATPase_c"/>
    <property type="match status" value="1"/>
</dbReference>
<keyword evidence="7" id="KW-0067">ATP-binding</keyword>
<keyword evidence="4" id="KW-0808">Transferase</keyword>
<keyword evidence="9" id="KW-0472">Membrane</keyword>
<evidence type="ECO:0000313" key="14">
    <source>
        <dbReference type="Proteomes" id="UP000037982"/>
    </source>
</evidence>
<keyword evidence="3" id="KW-0597">Phosphoprotein</keyword>
<evidence type="ECO:0000256" key="6">
    <source>
        <dbReference type="ARBA" id="ARBA00022777"/>
    </source>
</evidence>
<reference evidence="14" key="1">
    <citation type="submission" date="2015-07" db="EMBL/GenBank/DDBJ databases">
        <authorList>
            <person name="Ju K.-S."/>
            <person name="Doroghazi J.R."/>
            <person name="Metcalf W.W."/>
        </authorList>
    </citation>
    <scope>NUCLEOTIDE SEQUENCE [LARGE SCALE GENOMIC DNA]</scope>
    <source>
        <strain evidence="14">NRRL ISP-5002</strain>
    </source>
</reference>
<evidence type="ECO:0000256" key="9">
    <source>
        <dbReference type="SAM" id="Phobius"/>
    </source>
</evidence>
<feature type="transmembrane region" description="Helical" evidence="9">
    <location>
        <begin position="143"/>
        <end position="162"/>
    </location>
</feature>
<evidence type="ECO:0000256" key="1">
    <source>
        <dbReference type="ARBA" id="ARBA00000085"/>
    </source>
</evidence>
<dbReference type="Proteomes" id="UP000037982">
    <property type="component" value="Unassembled WGS sequence"/>
</dbReference>
<sequence>MTTQTTAALRDAHRRFAGRPWLADLALGGGLTVFDMATLLARDPAPGPAGVLLWGLQTVPLFWRRRCPRTVLGAMTAVFVAFEVLDPVAGKTPGPYLLIFGVYALARYTALPVGLTGSALSLLAAVATDLLSGRTGPPQPGSLEPITATTFLAFYGVAWLLGHGRRRLGIQAARLRDLNARLRAEQEINARQAVVAERARIARDLHDVVAHHVSAIAVQARATEEVLEDAPRGDGRKGVARIAETADTALIEMRRILGLLTAGDEAIAPEPSLAHLDRLIAAAEAAGCRVTARLDGPAGAIPPAVQVSAYRIVQEALTNVLKHAGPADTLIAVRQESAALTIEVVNGPVVDGRAVTGRPAADDRPVPVPVPGSGRGLIGIRERVAAFGGTVRTGPHPRGGWQVLATLPLPLGEVPGKAPA</sequence>
<evidence type="ECO:0000259" key="12">
    <source>
        <dbReference type="Pfam" id="PF23539"/>
    </source>
</evidence>
<feature type="transmembrane region" description="Helical" evidence="9">
    <location>
        <begin position="109"/>
        <end position="131"/>
    </location>
</feature>